<evidence type="ECO:0000313" key="9">
    <source>
        <dbReference type="EMBL" id="ADL54414.1"/>
    </source>
</evidence>
<keyword evidence="4" id="KW-0238">DNA-binding</keyword>
<dbReference type="RefSeq" id="WP_013292357.1">
    <property type="nucleotide sequence ID" value="NC_014394.1"/>
</dbReference>
<feature type="domain" description="Response regulatory" evidence="8">
    <location>
        <begin position="24"/>
        <end position="138"/>
    </location>
</feature>
<name>D9SJR5_GALCS</name>
<dbReference type="InterPro" id="IPR058031">
    <property type="entry name" value="AAA_lid_NorR"/>
</dbReference>
<dbReference type="SUPFAM" id="SSF46689">
    <property type="entry name" value="Homeodomain-like"/>
    <property type="match status" value="1"/>
</dbReference>
<dbReference type="Pfam" id="PF00158">
    <property type="entry name" value="Sigma54_activat"/>
    <property type="match status" value="1"/>
</dbReference>
<dbReference type="Gene3D" id="3.40.50.2300">
    <property type="match status" value="1"/>
</dbReference>
<dbReference type="PROSITE" id="PS00688">
    <property type="entry name" value="SIGMA54_INTERACT_3"/>
    <property type="match status" value="1"/>
</dbReference>
<dbReference type="InterPro" id="IPR002078">
    <property type="entry name" value="Sigma_54_int"/>
</dbReference>
<dbReference type="AlphaFoldDB" id="D9SJR5"/>
<keyword evidence="3" id="KW-0805">Transcription regulation</keyword>
<dbReference type="InterPro" id="IPR025944">
    <property type="entry name" value="Sigma_54_int_dom_CS"/>
</dbReference>
<dbReference type="Gene3D" id="1.10.8.60">
    <property type="match status" value="1"/>
</dbReference>
<dbReference type="GO" id="GO:0043565">
    <property type="term" value="F:sequence-specific DNA binding"/>
    <property type="evidence" value="ECO:0007669"/>
    <property type="project" value="InterPro"/>
</dbReference>
<dbReference type="Gene3D" id="1.10.10.60">
    <property type="entry name" value="Homeodomain-like"/>
    <property type="match status" value="1"/>
</dbReference>
<dbReference type="eggNOG" id="COG2204">
    <property type="taxonomic scope" value="Bacteria"/>
</dbReference>
<evidence type="ECO:0000313" key="10">
    <source>
        <dbReference type="Proteomes" id="UP000001235"/>
    </source>
</evidence>
<dbReference type="SUPFAM" id="SSF52172">
    <property type="entry name" value="CheY-like"/>
    <property type="match status" value="1"/>
</dbReference>
<reference evidence="9 10" key="1">
    <citation type="submission" date="2010-08" db="EMBL/GenBank/DDBJ databases">
        <title>Complete sequence of Gallionella capsiferriformans ES-2.</title>
        <authorList>
            <consortium name="US DOE Joint Genome Institute"/>
            <person name="Lucas S."/>
            <person name="Copeland A."/>
            <person name="Lapidus A."/>
            <person name="Cheng J.-F."/>
            <person name="Bruce D."/>
            <person name="Goodwin L."/>
            <person name="Pitluck S."/>
            <person name="Chertkov O."/>
            <person name="Davenport K.W."/>
            <person name="Detter J.C."/>
            <person name="Han C."/>
            <person name="Tapia R."/>
            <person name="Land M."/>
            <person name="Hauser L."/>
            <person name="Chang Y.-J."/>
            <person name="Jeffries C."/>
            <person name="Kyrpides N."/>
            <person name="Ivanova N."/>
            <person name="Mikhailova N."/>
            <person name="Shelobolina E.S."/>
            <person name="Picardal F."/>
            <person name="Roden E."/>
            <person name="Emerson D."/>
            <person name="Woyke T."/>
        </authorList>
    </citation>
    <scope>NUCLEOTIDE SEQUENCE [LARGE SCALE GENOMIC DNA]</scope>
    <source>
        <strain evidence="9 10">ES-2</strain>
    </source>
</reference>
<dbReference type="Pfam" id="PF00072">
    <property type="entry name" value="Response_reg"/>
    <property type="match status" value="1"/>
</dbReference>
<dbReference type="GO" id="GO:0000160">
    <property type="term" value="P:phosphorelay signal transduction system"/>
    <property type="evidence" value="ECO:0007669"/>
    <property type="project" value="InterPro"/>
</dbReference>
<keyword evidence="1" id="KW-0547">Nucleotide-binding</keyword>
<sequence length="464" mass="51076">MNMADKTKREFQSGSVKGAALQQSVLLVDDEPDILELLEMTLLKMGLVVDKAACVQEALAKLAANRYDLCLTDMRMPDGDGLEVVKYIAAHSLDVPVAVITAHGNMENAITVLKAGAFDYLAKPLSLEQLRTLVKSALSMPQPSPSADKLLLGNAPAMQKVRDLIERVARSQAPVYISGESGSGKELAARLIVQSGPRSDQPVIAVNCGAIPENLMESEFFGYKKGAFTGADKDRDGFFQAANGGTLFLDEVADLPLTMQVKLLRVIQEKRVRKVGSTTEEPVDVRLISATHKDLAERVKSGQFRQDLYYRLNVIPIQMPSLRELREDIAQIAQQVLNRLRAGVPTRFSDEALRVLQQYDFPGNVRELENIIERALALCSEGVIAAEDLCLSPVEQAEVGERTDKYPLPAYLDRVEKEALMEALQQTNFNRTAAAKLIGLTFRTMRYRMERLGIKSPAGADDAD</sequence>
<keyword evidence="5" id="KW-0804">Transcription</keyword>
<evidence type="ECO:0000259" key="7">
    <source>
        <dbReference type="PROSITE" id="PS50045"/>
    </source>
</evidence>
<feature type="domain" description="Sigma-54 factor interaction" evidence="7">
    <location>
        <begin position="151"/>
        <end position="377"/>
    </location>
</feature>
<evidence type="ECO:0000256" key="3">
    <source>
        <dbReference type="ARBA" id="ARBA00023015"/>
    </source>
</evidence>
<dbReference type="FunFam" id="3.40.50.300:FF:000006">
    <property type="entry name" value="DNA-binding transcriptional regulator NtrC"/>
    <property type="match status" value="1"/>
</dbReference>
<evidence type="ECO:0000259" key="8">
    <source>
        <dbReference type="PROSITE" id="PS50110"/>
    </source>
</evidence>
<dbReference type="InterPro" id="IPR027417">
    <property type="entry name" value="P-loop_NTPase"/>
</dbReference>
<dbReference type="PRINTS" id="PR01590">
    <property type="entry name" value="HTHFIS"/>
</dbReference>
<accession>D9SJR5</accession>
<keyword evidence="6" id="KW-0597">Phosphoprotein</keyword>
<dbReference type="Pfam" id="PF02954">
    <property type="entry name" value="HTH_8"/>
    <property type="match status" value="1"/>
</dbReference>
<dbReference type="PROSITE" id="PS50110">
    <property type="entry name" value="RESPONSE_REGULATORY"/>
    <property type="match status" value="1"/>
</dbReference>
<dbReference type="InterPro" id="IPR003593">
    <property type="entry name" value="AAA+_ATPase"/>
</dbReference>
<dbReference type="PROSITE" id="PS00676">
    <property type="entry name" value="SIGMA54_INTERACT_2"/>
    <property type="match status" value="1"/>
</dbReference>
<dbReference type="InterPro" id="IPR009057">
    <property type="entry name" value="Homeodomain-like_sf"/>
</dbReference>
<dbReference type="GO" id="GO:0005524">
    <property type="term" value="F:ATP binding"/>
    <property type="evidence" value="ECO:0007669"/>
    <property type="project" value="UniProtKB-KW"/>
</dbReference>
<keyword evidence="10" id="KW-1185">Reference proteome</keyword>
<dbReference type="STRING" id="395494.Galf_0370"/>
<dbReference type="Gene3D" id="3.40.50.300">
    <property type="entry name" value="P-loop containing nucleotide triphosphate hydrolases"/>
    <property type="match status" value="1"/>
</dbReference>
<dbReference type="PANTHER" id="PTHR32071">
    <property type="entry name" value="TRANSCRIPTIONAL REGULATORY PROTEIN"/>
    <property type="match status" value="1"/>
</dbReference>
<dbReference type="EMBL" id="CP002159">
    <property type="protein sequence ID" value="ADL54414.1"/>
    <property type="molecule type" value="Genomic_DNA"/>
</dbReference>
<dbReference type="Pfam" id="PF25601">
    <property type="entry name" value="AAA_lid_14"/>
    <property type="match status" value="1"/>
</dbReference>
<dbReference type="SUPFAM" id="SSF52540">
    <property type="entry name" value="P-loop containing nucleoside triphosphate hydrolases"/>
    <property type="match status" value="1"/>
</dbReference>
<evidence type="ECO:0000256" key="6">
    <source>
        <dbReference type="PROSITE-ProRule" id="PRU00169"/>
    </source>
</evidence>
<keyword evidence="2" id="KW-0067">ATP-binding</keyword>
<dbReference type="Proteomes" id="UP000001235">
    <property type="component" value="Chromosome"/>
</dbReference>
<organism evidence="9 10">
    <name type="scientific">Gallionella capsiferriformans (strain ES-2)</name>
    <name type="common">Gallionella ferruginea capsiferriformans (strain ES-2)</name>
    <dbReference type="NCBI Taxonomy" id="395494"/>
    <lineage>
        <taxon>Bacteria</taxon>
        <taxon>Pseudomonadati</taxon>
        <taxon>Pseudomonadota</taxon>
        <taxon>Betaproteobacteria</taxon>
        <taxon>Nitrosomonadales</taxon>
        <taxon>Gallionellaceae</taxon>
        <taxon>Gallionella</taxon>
    </lineage>
</organism>
<dbReference type="InterPro" id="IPR025943">
    <property type="entry name" value="Sigma_54_int_dom_ATP-bd_2"/>
</dbReference>
<dbReference type="InterPro" id="IPR002197">
    <property type="entry name" value="HTH_Fis"/>
</dbReference>
<evidence type="ECO:0000256" key="2">
    <source>
        <dbReference type="ARBA" id="ARBA00022840"/>
    </source>
</evidence>
<dbReference type="KEGG" id="gca:Galf_0370"/>
<feature type="modified residue" description="4-aspartylphosphate" evidence="6">
    <location>
        <position position="73"/>
    </location>
</feature>
<dbReference type="CDD" id="cd00009">
    <property type="entry name" value="AAA"/>
    <property type="match status" value="1"/>
</dbReference>
<dbReference type="PROSITE" id="PS50045">
    <property type="entry name" value="SIGMA54_INTERACT_4"/>
    <property type="match status" value="1"/>
</dbReference>
<protein>
    <submittedName>
        <fullName evidence="9">Two component, sigma54 specific, transcriptional regulator, Fis family</fullName>
    </submittedName>
</protein>
<dbReference type="InterPro" id="IPR011006">
    <property type="entry name" value="CheY-like_superfamily"/>
</dbReference>
<evidence type="ECO:0000256" key="1">
    <source>
        <dbReference type="ARBA" id="ARBA00022741"/>
    </source>
</evidence>
<dbReference type="SMART" id="SM00448">
    <property type="entry name" value="REC"/>
    <property type="match status" value="1"/>
</dbReference>
<gene>
    <name evidence="9" type="ordered locus">Galf_0370</name>
</gene>
<dbReference type="SMART" id="SM00382">
    <property type="entry name" value="AAA"/>
    <property type="match status" value="1"/>
</dbReference>
<evidence type="ECO:0000256" key="4">
    <source>
        <dbReference type="ARBA" id="ARBA00023125"/>
    </source>
</evidence>
<dbReference type="PANTHER" id="PTHR32071:SF100">
    <property type="entry name" value="RESPONSE REGULATOR PROTEIN PILR"/>
    <property type="match status" value="1"/>
</dbReference>
<dbReference type="InterPro" id="IPR001789">
    <property type="entry name" value="Sig_transdc_resp-reg_receiver"/>
</dbReference>
<proteinExistence type="predicted"/>
<evidence type="ECO:0000256" key="5">
    <source>
        <dbReference type="ARBA" id="ARBA00023163"/>
    </source>
</evidence>
<dbReference type="HOGENOM" id="CLU_000445_0_6_4"/>
<dbReference type="GO" id="GO:0006355">
    <property type="term" value="P:regulation of DNA-templated transcription"/>
    <property type="evidence" value="ECO:0007669"/>
    <property type="project" value="InterPro"/>
</dbReference>